<protein>
    <submittedName>
        <fullName evidence="1">Uncharacterized protein</fullName>
    </submittedName>
</protein>
<keyword evidence="2" id="KW-1185">Reference proteome</keyword>
<evidence type="ECO:0000313" key="2">
    <source>
        <dbReference type="Proteomes" id="UP000284531"/>
    </source>
</evidence>
<organism evidence="1 2">
    <name type="scientific">Marinifilum flexuosum</name>
    <dbReference type="NCBI Taxonomy" id="1117708"/>
    <lineage>
        <taxon>Bacteria</taxon>
        <taxon>Pseudomonadati</taxon>
        <taxon>Bacteroidota</taxon>
        <taxon>Bacteroidia</taxon>
        <taxon>Marinilabiliales</taxon>
        <taxon>Marinifilaceae</taxon>
    </lineage>
</organism>
<accession>A0A419X3C8</accession>
<dbReference type="Proteomes" id="UP000284531">
    <property type="component" value="Unassembled WGS sequence"/>
</dbReference>
<proteinExistence type="predicted"/>
<comment type="caution">
    <text evidence="1">The sequence shown here is derived from an EMBL/GenBank/DDBJ whole genome shotgun (WGS) entry which is preliminary data.</text>
</comment>
<name>A0A419X3C8_9BACT</name>
<evidence type="ECO:0000313" key="1">
    <source>
        <dbReference type="EMBL" id="RKE02218.1"/>
    </source>
</evidence>
<reference evidence="1 2" key="1">
    <citation type="submission" date="2018-09" db="EMBL/GenBank/DDBJ databases">
        <title>Genomic Encyclopedia of Archaeal and Bacterial Type Strains, Phase II (KMG-II): from individual species to whole genera.</title>
        <authorList>
            <person name="Goeker M."/>
        </authorList>
    </citation>
    <scope>NUCLEOTIDE SEQUENCE [LARGE SCALE GENOMIC DNA]</scope>
    <source>
        <strain evidence="1 2">DSM 21950</strain>
    </source>
</reference>
<dbReference type="AlphaFoldDB" id="A0A419X3C8"/>
<sequence length="122" mass="14312">MLVLLAHDIIPHNHHLHQIDDHHHVSVIQIHHHGHAHNNAHQHNGIHWNHSHEANAETCCILTHNRVQKDNAYKVFLQSDNIQLDCEETLRLQSFKLRNQKLTPEPLRFITYRRGPPNSFLA</sequence>
<gene>
    <name evidence="1" type="ORF">BXY64_2302</name>
</gene>
<dbReference type="EMBL" id="RAPQ01000009">
    <property type="protein sequence ID" value="RKE02218.1"/>
    <property type="molecule type" value="Genomic_DNA"/>
</dbReference>